<reference evidence="9" key="1">
    <citation type="submission" date="2020-11" db="EMBL/GenBank/DDBJ databases">
        <authorList>
            <person name="Tran Van P."/>
        </authorList>
    </citation>
    <scope>NUCLEOTIDE SEQUENCE</scope>
</reference>
<evidence type="ECO:0008006" key="11">
    <source>
        <dbReference type="Google" id="ProtNLM"/>
    </source>
</evidence>
<name>A0A7R9MSJ6_9ACAR</name>
<dbReference type="GO" id="GO:0005524">
    <property type="term" value="F:ATP binding"/>
    <property type="evidence" value="ECO:0007669"/>
    <property type="project" value="UniProtKB-KW"/>
</dbReference>
<dbReference type="InterPro" id="IPR027417">
    <property type="entry name" value="P-loop_NTPase"/>
</dbReference>
<evidence type="ECO:0000313" key="9">
    <source>
        <dbReference type="EMBL" id="CAD7664945.1"/>
    </source>
</evidence>
<evidence type="ECO:0000256" key="2">
    <source>
        <dbReference type="ARBA" id="ARBA00006168"/>
    </source>
</evidence>
<dbReference type="Proteomes" id="UP000728032">
    <property type="component" value="Unassembled WGS sequence"/>
</dbReference>
<keyword evidence="4" id="KW-0227">DNA damage</keyword>
<evidence type="ECO:0000256" key="1">
    <source>
        <dbReference type="ARBA" id="ARBA00004123"/>
    </source>
</evidence>
<evidence type="ECO:0000256" key="8">
    <source>
        <dbReference type="SAM" id="MobiDB-lite"/>
    </source>
</evidence>
<dbReference type="Pfam" id="PF03215">
    <property type="entry name" value="Rad17"/>
    <property type="match status" value="1"/>
</dbReference>
<keyword evidence="3" id="KW-0547">Nucleotide-binding</keyword>
<evidence type="ECO:0000256" key="4">
    <source>
        <dbReference type="ARBA" id="ARBA00022763"/>
    </source>
</evidence>
<keyword evidence="10" id="KW-1185">Reference proteome</keyword>
<dbReference type="GO" id="GO:0000077">
    <property type="term" value="P:DNA damage checkpoint signaling"/>
    <property type="evidence" value="ECO:0007669"/>
    <property type="project" value="TreeGrafter"/>
</dbReference>
<dbReference type="PANTHER" id="PTHR12172">
    <property type="entry name" value="CELL CYCLE CHECKPOINT PROTEIN RAD17"/>
    <property type="match status" value="1"/>
</dbReference>
<keyword evidence="5" id="KW-0067">ATP-binding</keyword>
<evidence type="ECO:0000256" key="7">
    <source>
        <dbReference type="ARBA" id="ARBA00023306"/>
    </source>
</evidence>
<feature type="compositionally biased region" description="Polar residues" evidence="8">
    <location>
        <begin position="14"/>
        <end position="24"/>
    </location>
</feature>
<evidence type="ECO:0000256" key="3">
    <source>
        <dbReference type="ARBA" id="ARBA00022741"/>
    </source>
</evidence>
<dbReference type="GO" id="GO:0006281">
    <property type="term" value="P:DNA repair"/>
    <property type="evidence" value="ECO:0007669"/>
    <property type="project" value="InterPro"/>
</dbReference>
<proteinExistence type="inferred from homology"/>
<keyword evidence="7" id="KW-0131">Cell cycle</keyword>
<dbReference type="EMBL" id="OC957015">
    <property type="protein sequence ID" value="CAD7664945.1"/>
    <property type="molecule type" value="Genomic_DNA"/>
</dbReference>
<dbReference type="GO" id="GO:0003682">
    <property type="term" value="F:chromatin binding"/>
    <property type="evidence" value="ECO:0007669"/>
    <property type="project" value="TreeGrafter"/>
</dbReference>
<organism evidence="9">
    <name type="scientific">Oppiella nova</name>
    <dbReference type="NCBI Taxonomy" id="334625"/>
    <lineage>
        <taxon>Eukaryota</taxon>
        <taxon>Metazoa</taxon>
        <taxon>Ecdysozoa</taxon>
        <taxon>Arthropoda</taxon>
        <taxon>Chelicerata</taxon>
        <taxon>Arachnida</taxon>
        <taxon>Acari</taxon>
        <taxon>Acariformes</taxon>
        <taxon>Sarcoptiformes</taxon>
        <taxon>Oribatida</taxon>
        <taxon>Brachypylina</taxon>
        <taxon>Oppioidea</taxon>
        <taxon>Oppiidae</taxon>
        <taxon>Oppiella</taxon>
    </lineage>
</organism>
<evidence type="ECO:0000256" key="5">
    <source>
        <dbReference type="ARBA" id="ARBA00022840"/>
    </source>
</evidence>
<accession>A0A7R9MSJ6</accession>
<dbReference type="OrthoDB" id="10265971at2759"/>
<sequence length="218" mass="24801">HKTKTTTKKRHFSGDTNQTNGDKSVDQLTADSVVTTNSKELAISSIKCKQLSQWFVSQFTCHSSESKFLLLNGPTGTGKTTSLKVLAKEMDVEVIEYKTYSQYYETLVDDHLQERQQNMLILQNQIQNFRSFIQVSVRYGRSRLSVESTDSQMGSPVGSTQSKANQTSNGVKNRLILVEEFPNVFYSKPEAFHKELRFLSRNFATRLVPIVFIISEKI</sequence>
<evidence type="ECO:0000256" key="6">
    <source>
        <dbReference type="ARBA" id="ARBA00023242"/>
    </source>
</evidence>
<comment type="similarity">
    <text evidence="2">Belongs to the rad17/RAD24 family.</text>
</comment>
<dbReference type="GO" id="GO:0005634">
    <property type="term" value="C:nucleus"/>
    <property type="evidence" value="ECO:0007669"/>
    <property type="project" value="UniProtKB-SubCell"/>
</dbReference>
<protein>
    <recommendedName>
        <fullName evidence="11">AAA+ ATPase domain-containing protein</fullName>
    </recommendedName>
</protein>
<dbReference type="GO" id="GO:0003689">
    <property type="term" value="F:DNA clamp loader activity"/>
    <property type="evidence" value="ECO:0007669"/>
    <property type="project" value="TreeGrafter"/>
</dbReference>
<dbReference type="SUPFAM" id="SSF52540">
    <property type="entry name" value="P-loop containing nucleoside triphosphate hydrolases"/>
    <property type="match status" value="1"/>
</dbReference>
<feature type="region of interest" description="Disordered" evidence="8">
    <location>
        <begin position="1"/>
        <end position="24"/>
    </location>
</feature>
<dbReference type="InterPro" id="IPR004582">
    <property type="entry name" value="Checkpoint_prot_Rad17_Rad24"/>
</dbReference>
<dbReference type="GO" id="GO:0033314">
    <property type="term" value="P:mitotic DNA replication checkpoint signaling"/>
    <property type="evidence" value="ECO:0007669"/>
    <property type="project" value="TreeGrafter"/>
</dbReference>
<dbReference type="AlphaFoldDB" id="A0A7R9MSJ6"/>
<feature type="non-terminal residue" evidence="9">
    <location>
        <position position="218"/>
    </location>
</feature>
<dbReference type="Gene3D" id="3.40.50.300">
    <property type="entry name" value="P-loop containing nucleotide triphosphate hydrolases"/>
    <property type="match status" value="1"/>
</dbReference>
<gene>
    <name evidence="9" type="ORF">ONB1V03_LOCUS21503</name>
</gene>
<feature type="region of interest" description="Disordered" evidence="8">
    <location>
        <begin position="147"/>
        <end position="166"/>
    </location>
</feature>
<dbReference type="PANTHER" id="PTHR12172:SF0">
    <property type="entry name" value="CELL CYCLE CHECKPOINT PROTEIN RAD17"/>
    <property type="match status" value="1"/>
</dbReference>
<feature type="non-terminal residue" evidence="9">
    <location>
        <position position="1"/>
    </location>
</feature>
<dbReference type="EMBL" id="CAJPVJ010042190">
    <property type="protein sequence ID" value="CAG2182082.1"/>
    <property type="molecule type" value="Genomic_DNA"/>
</dbReference>
<feature type="compositionally biased region" description="Basic residues" evidence="8">
    <location>
        <begin position="1"/>
        <end position="11"/>
    </location>
</feature>
<keyword evidence="6" id="KW-0539">Nucleus</keyword>
<comment type="subcellular location">
    <subcellularLocation>
        <location evidence="1">Nucleus</location>
    </subcellularLocation>
</comment>
<evidence type="ECO:0000313" key="10">
    <source>
        <dbReference type="Proteomes" id="UP000728032"/>
    </source>
</evidence>